<evidence type="ECO:0000313" key="12">
    <source>
        <dbReference type="Proteomes" id="UP000045782"/>
    </source>
</evidence>
<dbReference type="GO" id="GO:0006508">
    <property type="term" value="P:proteolysis"/>
    <property type="evidence" value="ECO:0007669"/>
    <property type="project" value="UniProtKB-KW"/>
</dbReference>
<protein>
    <recommendedName>
        <fullName evidence="10">M18 family aminopeptidase</fullName>
        <ecNumber evidence="10">3.4.11.-</ecNumber>
    </recommendedName>
</protein>
<dbReference type="GO" id="GO:0005737">
    <property type="term" value="C:cytoplasm"/>
    <property type="evidence" value="ECO:0007669"/>
    <property type="project" value="UniProtKB-ARBA"/>
</dbReference>
<dbReference type="PANTHER" id="PTHR28570">
    <property type="entry name" value="ASPARTYL AMINOPEPTIDASE"/>
    <property type="match status" value="1"/>
</dbReference>
<dbReference type="Gene3D" id="2.30.250.10">
    <property type="entry name" value="Aminopeptidase i, Domain 2"/>
    <property type="match status" value="1"/>
</dbReference>
<dbReference type="Proteomes" id="UP000045782">
    <property type="component" value="Unassembled WGS sequence"/>
</dbReference>
<dbReference type="SUPFAM" id="SSF101821">
    <property type="entry name" value="Aminopeptidase/glucanase lid domain"/>
    <property type="match status" value="1"/>
</dbReference>
<keyword evidence="4 9" id="KW-0645">Protease</keyword>
<comment type="cofactor">
    <cofactor evidence="1 10">
        <name>Zn(2+)</name>
        <dbReference type="ChEBI" id="CHEBI:29105"/>
    </cofactor>
</comment>
<evidence type="ECO:0000256" key="3">
    <source>
        <dbReference type="ARBA" id="ARBA00022438"/>
    </source>
</evidence>
<evidence type="ECO:0000256" key="10">
    <source>
        <dbReference type="RuleBase" id="RU004387"/>
    </source>
</evidence>
<dbReference type="EMBL" id="CSWP01000007">
    <property type="protein sequence ID" value="CPV63348.1"/>
    <property type="molecule type" value="Genomic_DNA"/>
</dbReference>
<keyword evidence="6 9" id="KW-0378">Hydrolase</keyword>
<name>A0A0U0ZPU9_9MYCO</name>
<keyword evidence="7 9" id="KW-0862">Zinc</keyword>
<reference evidence="11 12" key="1">
    <citation type="submission" date="2015-03" db="EMBL/GenBank/DDBJ databases">
        <authorList>
            <person name="Murphy D."/>
        </authorList>
    </citation>
    <scope>NUCLEOTIDE SEQUENCE [LARGE SCALE GENOMIC DNA]</scope>
    <source>
        <strain evidence="11 12">PAP088</strain>
    </source>
</reference>
<dbReference type="GO" id="GO:0008270">
    <property type="term" value="F:zinc ion binding"/>
    <property type="evidence" value="ECO:0007669"/>
    <property type="project" value="InterPro"/>
</dbReference>
<evidence type="ECO:0000256" key="9">
    <source>
        <dbReference type="RuleBase" id="RU004386"/>
    </source>
</evidence>
<proteinExistence type="inferred from homology"/>
<accession>A0A0U0ZPU9</accession>
<keyword evidence="3 9" id="KW-0031">Aminopeptidase</keyword>
<dbReference type="InterPro" id="IPR023358">
    <property type="entry name" value="Peptidase_M18_dom2"/>
</dbReference>
<dbReference type="Pfam" id="PF02127">
    <property type="entry name" value="Peptidase_M18"/>
    <property type="match status" value="1"/>
</dbReference>
<evidence type="ECO:0000256" key="2">
    <source>
        <dbReference type="ARBA" id="ARBA00008290"/>
    </source>
</evidence>
<dbReference type="EC" id="3.4.11.-" evidence="10"/>
<gene>
    <name evidence="11" type="primary">apeB</name>
    <name evidence="11" type="ORF">ERS075579_03573</name>
</gene>
<dbReference type="PANTHER" id="PTHR28570:SF3">
    <property type="entry name" value="ASPARTYL AMINOPEPTIDASE"/>
    <property type="match status" value="1"/>
</dbReference>
<dbReference type="NCBIfam" id="NF002759">
    <property type="entry name" value="PRK02813.1"/>
    <property type="match status" value="1"/>
</dbReference>
<evidence type="ECO:0000313" key="11">
    <source>
        <dbReference type="EMBL" id="CPV63348.1"/>
    </source>
</evidence>
<dbReference type="Gene3D" id="3.40.630.10">
    <property type="entry name" value="Zn peptidases"/>
    <property type="match status" value="1"/>
</dbReference>
<evidence type="ECO:0000256" key="4">
    <source>
        <dbReference type="ARBA" id="ARBA00022670"/>
    </source>
</evidence>
<evidence type="ECO:0000256" key="1">
    <source>
        <dbReference type="ARBA" id="ARBA00001947"/>
    </source>
</evidence>
<evidence type="ECO:0000256" key="7">
    <source>
        <dbReference type="ARBA" id="ARBA00022833"/>
    </source>
</evidence>
<keyword evidence="5 9" id="KW-0479">Metal-binding</keyword>
<evidence type="ECO:0000256" key="5">
    <source>
        <dbReference type="ARBA" id="ARBA00022723"/>
    </source>
</evidence>
<dbReference type="GO" id="GO:0004177">
    <property type="term" value="F:aminopeptidase activity"/>
    <property type="evidence" value="ECO:0007669"/>
    <property type="project" value="UniProtKB-KW"/>
</dbReference>
<dbReference type="SUPFAM" id="SSF53187">
    <property type="entry name" value="Zn-dependent exopeptidases"/>
    <property type="match status" value="1"/>
</dbReference>
<evidence type="ECO:0000256" key="6">
    <source>
        <dbReference type="ARBA" id="ARBA00022801"/>
    </source>
</evidence>
<dbReference type="AlphaFoldDB" id="A0A0U0ZPU9"/>
<dbReference type="GO" id="GO:0008237">
    <property type="term" value="F:metallopeptidase activity"/>
    <property type="evidence" value="ECO:0007669"/>
    <property type="project" value="UniProtKB-KW"/>
</dbReference>
<dbReference type="CDD" id="cd05658">
    <property type="entry name" value="M18_DAP"/>
    <property type="match status" value="1"/>
</dbReference>
<dbReference type="InterPro" id="IPR001948">
    <property type="entry name" value="Peptidase_M18"/>
</dbReference>
<dbReference type="PRINTS" id="PR00932">
    <property type="entry name" value="AMINO1PTASE"/>
</dbReference>
<evidence type="ECO:0000256" key="8">
    <source>
        <dbReference type="ARBA" id="ARBA00023049"/>
    </source>
</evidence>
<organism evidence="11 12">
    <name type="scientific">Mycobacteroides abscessus</name>
    <dbReference type="NCBI Taxonomy" id="36809"/>
    <lineage>
        <taxon>Bacteria</taxon>
        <taxon>Bacillati</taxon>
        <taxon>Actinomycetota</taxon>
        <taxon>Actinomycetes</taxon>
        <taxon>Mycobacteriales</taxon>
        <taxon>Mycobacteriaceae</taxon>
        <taxon>Mycobacteroides</taxon>
    </lineage>
</organism>
<keyword evidence="8 9" id="KW-0482">Metalloprotease</keyword>
<comment type="similarity">
    <text evidence="2 9">Belongs to the peptidase M18 family.</text>
</comment>
<sequence>MGSVTATAVGLCRFIDASPSPFHAVDTVAQRLRHEGFTELFEAQRWPGHSGDYFVVRSGSIVAWRGVDMEGEHAAFRVIGAHTDSPNLRVKANADRVQAGWPMVALEPYGGAWVQTWLDRDLGLSGRVLIRDGDAVRSTLIRIDQPILRVPNLAIHMVSAEERKKWVIDPQWHVNSVWSGELGFEEYIAEQLGVSPTDVLGRDLMTHDLTGAALVGPDESLLSAPRLDNQASCYAGLEAFLAAESSSTTVLALFDHEEIGSVSDHGAHSDLLSTVLERIVLSSNGTREDFLRCAAASLMVSADMAHATHPNYPDRHEPGHQIAVNAGPVIKIHPNVRYATDGRGAAAFALACERAGVPVQRYEHRADMQCGSTIGPFAASHTGITTVDVGAATLAMHSVRELMGTHDVPMYADALQAFLELPATS</sequence>